<gene>
    <name evidence="1" type="ORF">AWY79_07700</name>
    <name evidence="2" type="ORF">EDC59_101409</name>
</gene>
<dbReference type="Proteomes" id="UP000055611">
    <property type="component" value="Chromosome"/>
</dbReference>
<evidence type="ECO:0000313" key="2">
    <source>
        <dbReference type="EMBL" id="TDT92005.1"/>
    </source>
</evidence>
<accession>A0A126QLR8</accession>
<proteinExistence type="predicted"/>
<keyword evidence="3" id="KW-1185">Reference proteome</keyword>
<reference evidence="2 4" key="2">
    <citation type="submission" date="2019-03" db="EMBL/GenBank/DDBJ databases">
        <title>Genomic Encyclopedia of Type Strains, Phase IV (KMG-IV): sequencing the most valuable type-strain genomes for metagenomic binning, comparative biology and taxonomic classification.</title>
        <authorList>
            <person name="Goeker M."/>
        </authorList>
    </citation>
    <scope>NUCLEOTIDE SEQUENCE [LARGE SCALE GENOMIC DNA]</scope>
    <source>
        <strain evidence="2 4">DSM 101483</strain>
    </source>
</reference>
<evidence type="ECO:0000313" key="1">
    <source>
        <dbReference type="EMBL" id="AMK11003.1"/>
    </source>
</evidence>
<dbReference type="EMBL" id="SOBK01000001">
    <property type="protein sequence ID" value="TDT92005.1"/>
    <property type="molecule type" value="Genomic_DNA"/>
</dbReference>
<dbReference type="AlphaFoldDB" id="A0A126QLR8"/>
<sequence length="175" mass="19303">MAIPQFLSSPDKDGPLLPVKISTFISGHDARPEAYPGPIRKTKEWAGKMDGVLHVGMHDMVFSGQYENFALDQAPPPFTIPRTIETRLPLNTMISAGVKVTFANKQTFCTQAAGIVWPTATPVSVLDECYGVQAMIEIHGVQLLPNCDMVGVSVLRFFQDQFGRDKLRDLISKVK</sequence>
<dbReference type="OrthoDB" id="9924272at2"/>
<dbReference type="RefSeq" id="WP_066802161.1">
    <property type="nucleotide sequence ID" value="NZ_CP014206.1"/>
</dbReference>
<name>A0A126QLR8_9BACT</name>
<evidence type="ECO:0000313" key="4">
    <source>
        <dbReference type="Proteomes" id="UP000295506"/>
    </source>
</evidence>
<evidence type="ECO:0000313" key="3">
    <source>
        <dbReference type="Proteomes" id="UP000055611"/>
    </source>
</evidence>
<reference evidence="1 3" key="1">
    <citation type="journal article" date="2016" name="Front. Microbiol.">
        <title>Genome Sequence of the Piezophilic, Mesophilic Sulfate-Reducing Bacterium Desulfovibrio indicus J2T.</title>
        <authorList>
            <person name="Cao J."/>
            <person name="Maignien L."/>
            <person name="Shao Z."/>
            <person name="Alain K."/>
            <person name="Jebbar M."/>
        </authorList>
    </citation>
    <scope>NUCLEOTIDE SEQUENCE [LARGE SCALE GENOMIC DNA]</scope>
    <source>
        <strain evidence="1 3">J2</strain>
    </source>
</reference>
<dbReference type="EMBL" id="CP014206">
    <property type="protein sequence ID" value="AMK11003.1"/>
    <property type="molecule type" value="Genomic_DNA"/>
</dbReference>
<dbReference type="KEGG" id="dej:AWY79_07700"/>
<dbReference type="Proteomes" id="UP000295506">
    <property type="component" value="Unassembled WGS sequence"/>
</dbReference>
<protein>
    <submittedName>
        <fullName evidence="2">Uncharacterized protein</fullName>
    </submittedName>
</protein>
<organism evidence="2 4">
    <name type="scientific">Pseudodesulfovibrio indicus</name>
    <dbReference type="NCBI Taxonomy" id="1716143"/>
    <lineage>
        <taxon>Bacteria</taxon>
        <taxon>Pseudomonadati</taxon>
        <taxon>Thermodesulfobacteriota</taxon>
        <taxon>Desulfovibrionia</taxon>
        <taxon>Desulfovibrionales</taxon>
        <taxon>Desulfovibrionaceae</taxon>
    </lineage>
</organism>